<proteinExistence type="predicted"/>
<gene>
    <name evidence="1" type="ORF">GCM10007866_15710</name>
</gene>
<keyword evidence="2" id="KW-1185">Reference proteome</keyword>
<dbReference type="EMBL" id="BSNW01000015">
    <property type="protein sequence ID" value="GLQ69120.1"/>
    <property type="molecule type" value="Genomic_DNA"/>
</dbReference>
<dbReference type="Gene3D" id="3.40.50.150">
    <property type="entry name" value="Vaccinia Virus protein VP39"/>
    <property type="match status" value="1"/>
</dbReference>
<dbReference type="CDD" id="cd02440">
    <property type="entry name" value="AdoMet_MTases"/>
    <property type="match status" value="1"/>
</dbReference>
<sequence>MMGKRIEMSSGSLPFDPETLRYYAESSPSYVASGKGGQNRYLDRFLQKLESGAHILDLGCGGAIDARAMLEQGFSVEAVEASPSLAANAAQMLGKPVQVIRFDELQAADAYDAVWASASLIHVPRAALSGILAKVHAALKPGGVAPRNLQIGWPGRPR</sequence>
<dbReference type="PANTHER" id="PTHR43861:SF1">
    <property type="entry name" value="TRANS-ACONITATE 2-METHYLTRANSFERASE"/>
    <property type="match status" value="1"/>
</dbReference>
<dbReference type="PANTHER" id="PTHR43861">
    <property type="entry name" value="TRANS-ACONITATE 2-METHYLTRANSFERASE-RELATED"/>
    <property type="match status" value="1"/>
</dbReference>
<dbReference type="InterPro" id="IPR029063">
    <property type="entry name" value="SAM-dependent_MTases_sf"/>
</dbReference>
<evidence type="ECO:0008006" key="3">
    <source>
        <dbReference type="Google" id="ProtNLM"/>
    </source>
</evidence>
<evidence type="ECO:0000313" key="2">
    <source>
        <dbReference type="Proteomes" id="UP001156672"/>
    </source>
</evidence>
<name>A0ABQ5WZX5_9PROT</name>
<protein>
    <recommendedName>
        <fullName evidence="3">Methyltransferase domain-containing protein</fullName>
    </recommendedName>
</protein>
<evidence type="ECO:0000313" key="1">
    <source>
        <dbReference type="EMBL" id="GLQ69120.1"/>
    </source>
</evidence>
<organism evidence="1 2">
    <name type="scientific">Gluconobacter albidus</name>
    <dbReference type="NCBI Taxonomy" id="318683"/>
    <lineage>
        <taxon>Bacteria</taxon>
        <taxon>Pseudomonadati</taxon>
        <taxon>Pseudomonadota</taxon>
        <taxon>Alphaproteobacteria</taxon>
        <taxon>Acetobacterales</taxon>
        <taxon>Acetobacteraceae</taxon>
        <taxon>Gluconobacter</taxon>
    </lineage>
</organism>
<accession>A0ABQ5WZX5</accession>
<dbReference type="Pfam" id="PF13489">
    <property type="entry name" value="Methyltransf_23"/>
    <property type="match status" value="1"/>
</dbReference>
<reference evidence="2" key="1">
    <citation type="journal article" date="2019" name="Int. J. Syst. Evol. Microbiol.">
        <title>The Global Catalogue of Microorganisms (GCM) 10K type strain sequencing project: providing services to taxonomists for standard genome sequencing and annotation.</title>
        <authorList>
            <consortium name="The Broad Institute Genomics Platform"/>
            <consortium name="The Broad Institute Genome Sequencing Center for Infectious Disease"/>
            <person name="Wu L."/>
            <person name="Ma J."/>
        </authorList>
    </citation>
    <scope>NUCLEOTIDE SEQUENCE [LARGE SCALE GENOMIC DNA]</scope>
    <source>
        <strain evidence="2">NBRC 3250</strain>
    </source>
</reference>
<comment type="caution">
    <text evidence="1">The sequence shown here is derived from an EMBL/GenBank/DDBJ whole genome shotgun (WGS) entry which is preliminary data.</text>
</comment>
<dbReference type="Proteomes" id="UP001156672">
    <property type="component" value="Unassembled WGS sequence"/>
</dbReference>
<dbReference type="SUPFAM" id="SSF53335">
    <property type="entry name" value="S-adenosyl-L-methionine-dependent methyltransferases"/>
    <property type="match status" value="1"/>
</dbReference>